<sequence>MKTAKAPVGGQAIVEGVMFQNATHAVSAIRRNDATIETFEQKKPIRPRIAIGKRIPLLRGLFALVESSANGASHMNFASDRYGVNPGEEEPEEANQGQLTKWLGVALLGVLSFFFGKLLFTLLPAFLASLFSSFPALSGHFVQNVIEALIKLTLLFGYLYLISLTPLVKRLFQYHGAEHKVINCVESGHPLTVENVRRSSRLHYRCGSSFLIFTVIVGFFVYLIVPTDPLWVRLAFRIALLPVVIGLSFEVLQLTNKAQNIKGLRVIALPGLWLQYLTTKEPDDSQIEVAIYAFEALEKQEDNIHENALG</sequence>
<feature type="transmembrane region" description="Helical" evidence="1">
    <location>
        <begin position="206"/>
        <end position="225"/>
    </location>
</feature>
<dbReference type="EMBL" id="CABWKQ010000002">
    <property type="protein sequence ID" value="VWX33167.1"/>
    <property type="molecule type" value="Genomic_DNA"/>
</dbReference>
<evidence type="ECO:0000313" key="2">
    <source>
        <dbReference type="EMBL" id="VWX33167.1"/>
    </source>
</evidence>
<keyword evidence="1" id="KW-0812">Transmembrane</keyword>
<proteinExistence type="predicted"/>
<dbReference type="PANTHER" id="PTHR42867:SF1">
    <property type="entry name" value="MEMBRANE PROTEIN-RELATED"/>
    <property type="match status" value="1"/>
</dbReference>
<feature type="transmembrane region" description="Helical" evidence="1">
    <location>
        <begin position="148"/>
        <end position="168"/>
    </location>
</feature>
<dbReference type="Proteomes" id="UP000439752">
    <property type="component" value="Unassembled WGS sequence"/>
</dbReference>
<dbReference type="PANTHER" id="PTHR42867">
    <property type="entry name" value="MEMBRANE PROTEIN-RELATED"/>
    <property type="match status" value="1"/>
</dbReference>
<dbReference type="InterPro" id="IPR010787">
    <property type="entry name" value="DUF1385"/>
</dbReference>
<evidence type="ECO:0000256" key="1">
    <source>
        <dbReference type="SAM" id="Phobius"/>
    </source>
</evidence>
<feature type="transmembrane region" description="Helical" evidence="1">
    <location>
        <begin position="102"/>
        <end position="128"/>
    </location>
</feature>
<name>A0A653I2Q6_9BACL</name>
<keyword evidence="1" id="KW-0472">Membrane</keyword>
<gene>
    <name evidence="2" type="ORF">EXIGUO9Y_100088</name>
</gene>
<dbReference type="Pfam" id="PF07136">
    <property type="entry name" value="DUF1385"/>
    <property type="match status" value="1"/>
</dbReference>
<evidence type="ECO:0008006" key="4">
    <source>
        <dbReference type="Google" id="ProtNLM"/>
    </source>
</evidence>
<evidence type="ECO:0000313" key="3">
    <source>
        <dbReference type="Proteomes" id="UP000439752"/>
    </source>
</evidence>
<accession>A0A653I2Q6</accession>
<feature type="transmembrane region" description="Helical" evidence="1">
    <location>
        <begin position="231"/>
        <end position="252"/>
    </location>
</feature>
<dbReference type="AlphaFoldDB" id="A0A653I2Q6"/>
<keyword evidence="1" id="KW-1133">Transmembrane helix</keyword>
<protein>
    <recommendedName>
        <fullName evidence="4">DUF1385 domain-containing protein</fullName>
    </recommendedName>
</protein>
<reference evidence="2 3" key="1">
    <citation type="submission" date="2019-10" db="EMBL/GenBank/DDBJ databases">
        <authorList>
            <person name="Karimi E."/>
        </authorList>
    </citation>
    <scope>NUCLEOTIDE SEQUENCE [LARGE SCALE GENOMIC DNA]</scope>
    <source>
        <strain evidence="2">Exiguobacterium sp. 9Y</strain>
    </source>
</reference>
<keyword evidence="3" id="KW-1185">Reference proteome</keyword>
<organism evidence="2 3">
    <name type="scientific">Exiguobacterium oxidotolerans</name>
    <dbReference type="NCBI Taxonomy" id="223958"/>
    <lineage>
        <taxon>Bacteria</taxon>
        <taxon>Bacillati</taxon>
        <taxon>Bacillota</taxon>
        <taxon>Bacilli</taxon>
        <taxon>Bacillales</taxon>
        <taxon>Bacillales Family XII. Incertae Sedis</taxon>
        <taxon>Exiguobacterium</taxon>
    </lineage>
</organism>
<dbReference type="RefSeq" id="WP_029333062.1">
    <property type="nucleotide sequence ID" value="NZ_LR732308.1"/>
</dbReference>